<dbReference type="GO" id="GO:0015679">
    <property type="term" value="P:plasma membrane copper ion transport"/>
    <property type="evidence" value="ECO:0007669"/>
    <property type="project" value="TreeGrafter"/>
</dbReference>
<dbReference type="GO" id="GO:0060003">
    <property type="term" value="P:copper ion export"/>
    <property type="evidence" value="ECO:0007669"/>
    <property type="project" value="TreeGrafter"/>
</dbReference>
<dbReference type="OrthoDB" id="248877at2"/>
<dbReference type="Proteomes" id="UP000318538">
    <property type="component" value="Chromosome"/>
</dbReference>
<evidence type="ECO:0000313" key="4">
    <source>
        <dbReference type="EMBL" id="QDT03160.1"/>
    </source>
</evidence>
<dbReference type="PANTHER" id="PTHR30097">
    <property type="entry name" value="CATION EFFLUX SYSTEM PROTEIN CUSB"/>
    <property type="match status" value="1"/>
</dbReference>
<protein>
    <submittedName>
        <fullName evidence="4">HlyD family secretion protein</fullName>
    </submittedName>
</protein>
<proteinExistence type="predicted"/>
<evidence type="ECO:0000259" key="3">
    <source>
        <dbReference type="Pfam" id="PF25973"/>
    </source>
</evidence>
<dbReference type="RefSeq" id="WP_145168913.1">
    <property type="nucleotide sequence ID" value="NZ_CP036525.1"/>
</dbReference>
<keyword evidence="5" id="KW-1185">Reference proteome</keyword>
<dbReference type="Gene3D" id="2.40.50.100">
    <property type="match status" value="1"/>
</dbReference>
<feature type="compositionally biased region" description="Polar residues" evidence="2">
    <location>
        <begin position="367"/>
        <end position="376"/>
    </location>
</feature>
<keyword evidence="1" id="KW-0813">Transport</keyword>
<evidence type="ECO:0000256" key="1">
    <source>
        <dbReference type="ARBA" id="ARBA00022448"/>
    </source>
</evidence>
<evidence type="ECO:0000256" key="2">
    <source>
        <dbReference type="SAM" id="MobiDB-lite"/>
    </source>
</evidence>
<evidence type="ECO:0000313" key="5">
    <source>
        <dbReference type="Proteomes" id="UP000318538"/>
    </source>
</evidence>
<dbReference type="Pfam" id="PF25973">
    <property type="entry name" value="BSH_CzcB"/>
    <property type="match status" value="1"/>
</dbReference>
<dbReference type="AlphaFoldDB" id="A0A517N7S6"/>
<name>A0A517N7S6_9BACT</name>
<dbReference type="SUPFAM" id="SSF111369">
    <property type="entry name" value="HlyD-like secretion proteins"/>
    <property type="match status" value="1"/>
</dbReference>
<feature type="compositionally biased region" description="Polar residues" evidence="2">
    <location>
        <begin position="12"/>
        <end position="21"/>
    </location>
</feature>
<accession>A0A517N7S6</accession>
<feature type="domain" description="CzcB-like barrel-sandwich hybrid" evidence="3">
    <location>
        <begin position="456"/>
        <end position="560"/>
    </location>
</feature>
<sequence>MPDRRPPLDQSPAASPGSTGVTRPAASDASGDSSRIWADSHRLIEQMEIEARTCPALRRGESATHFENLLAGFHSITGAQATHLYAVEDGQPNSLSQIGLAVFDAKVDTSGADGHPHWSSDGSTTGARLRVSLPLLPSTQLTWEARFAAPIAVDRRAASEQLASALMDLASSAYLRCRVIRLQSHLGQMDDRESFVASLYRGSNLTETWTSIAVSVQRMTEVDRVSILRIGGDHGQHGGSRMIATSTPSHIDHRADHVRWMQQMVDTYATTTDIFSGTADVEPRGDADRDKIDAWQTYRKQTDCRDIRIEFIGGIAENASSHRTGAAFPAAATESTGPVAAMVLERFGTASDTDRKADRGVQRDADSTGSNTSDQPASLDRYTPHRWTITRAIQDAIVRADSQTPTMAGRGIQWASRQSKISIAIIAAIVIAAALIPVPFNLPVEGRVVPVRQSRLFSPAAGVVSEVLVSDGETVRSGQELVVMRSPDLDLKQQSLLAALDTAQTKRESLSALRSTTRDTQSSADARVIESEIIGLQRQLDAIHHQQKQLTLRSPIDGVVDQWNLVDSLSSRPVTHGQYLLSVIAESEGWNAELDIPDQAIAYLPSHVDQPVQCTFKLRSDPTQTYQGTIADLSLTADLNAEAKSVVRGRVPIRTGDQERLRPGATLVAKIHCGNSPAGFVYLRSLIQWYRRQIWF</sequence>
<dbReference type="InterPro" id="IPR051909">
    <property type="entry name" value="MFP_Cation_Efflux"/>
</dbReference>
<dbReference type="EMBL" id="CP036525">
    <property type="protein sequence ID" value="QDT03160.1"/>
    <property type="molecule type" value="Genomic_DNA"/>
</dbReference>
<feature type="region of interest" description="Disordered" evidence="2">
    <location>
        <begin position="351"/>
        <end position="381"/>
    </location>
</feature>
<reference evidence="4 5" key="1">
    <citation type="submission" date="2019-02" db="EMBL/GenBank/DDBJ databases">
        <title>Deep-cultivation of Planctomycetes and their phenomic and genomic characterization uncovers novel biology.</title>
        <authorList>
            <person name="Wiegand S."/>
            <person name="Jogler M."/>
            <person name="Boedeker C."/>
            <person name="Pinto D."/>
            <person name="Vollmers J."/>
            <person name="Rivas-Marin E."/>
            <person name="Kohn T."/>
            <person name="Peeters S.H."/>
            <person name="Heuer A."/>
            <person name="Rast P."/>
            <person name="Oberbeckmann S."/>
            <person name="Bunk B."/>
            <person name="Jeske O."/>
            <person name="Meyerdierks A."/>
            <person name="Storesund J.E."/>
            <person name="Kallscheuer N."/>
            <person name="Luecker S."/>
            <person name="Lage O.M."/>
            <person name="Pohl T."/>
            <person name="Merkel B.J."/>
            <person name="Hornburger P."/>
            <person name="Mueller R.-W."/>
            <person name="Bruemmer F."/>
            <person name="Labrenz M."/>
            <person name="Spormann A.M."/>
            <person name="Op den Camp H."/>
            <person name="Overmann J."/>
            <person name="Amann R."/>
            <person name="Jetten M.S.M."/>
            <person name="Mascher T."/>
            <person name="Medema M.H."/>
            <person name="Devos D.P."/>
            <person name="Kaster A.-K."/>
            <person name="Ovreas L."/>
            <person name="Rohde M."/>
            <person name="Galperin M.Y."/>
            <person name="Jogler C."/>
        </authorList>
    </citation>
    <scope>NUCLEOTIDE SEQUENCE [LARGE SCALE GENOMIC DNA]</scope>
    <source>
        <strain evidence="4 5">K22_7</strain>
    </source>
</reference>
<dbReference type="GO" id="GO:0030313">
    <property type="term" value="C:cell envelope"/>
    <property type="evidence" value="ECO:0007669"/>
    <property type="project" value="TreeGrafter"/>
</dbReference>
<dbReference type="PANTHER" id="PTHR30097:SF4">
    <property type="entry name" value="SLR6042 PROTEIN"/>
    <property type="match status" value="1"/>
</dbReference>
<gene>
    <name evidence="4" type="ORF">K227x_15420</name>
</gene>
<organism evidence="4 5">
    <name type="scientific">Rubripirellula lacrimiformis</name>
    <dbReference type="NCBI Taxonomy" id="1930273"/>
    <lineage>
        <taxon>Bacteria</taxon>
        <taxon>Pseudomonadati</taxon>
        <taxon>Planctomycetota</taxon>
        <taxon>Planctomycetia</taxon>
        <taxon>Pirellulales</taxon>
        <taxon>Pirellulaceae</taxon>
        <taxon>Rubripirellula</taxon>
    </lineage>
</organism>
<dbReference type="KEGG" id="rlc:K227x_15420"/>
<feature type="compositionally biased region" description="Basic and acidic residues" evidence="2">
    <location>
        <begin position="352"/>
        <end position="366"/>
    </location>
</feature>
<dbReference type="InterPro" id="IPR058647">
    <property type="entry name" value="BSH_CzcB-like"/>
</dbReference>
<feature type="region of interest" description="Disordered" evidence="2">
    <location>
        <begin position="1"/>
        <end position="34"/>
    </location>
</feature>